<protein>
    <recommendedName>
        <fullName evidence="5">HupE / UreJ protein</fullName>
    </recommendedName>
</protein>
<name>A0A2M7XGY2_9BACT</name>
<feature type="transmembrane region" description="Helical" evidence="1">
    <location>
        <begin position="212"/>
        <end position="234"/>
    </location>
</feature>
<keyword evidence="1" id="KW-0812">Transmembrane</keyword>
<feature type="transmembrane region" description="Helical" evidence="1">
    <location>
        <begin position="339"/>
        <end position="356"/>
    </location>
</feature>
<dbReference type="Proteomes" id="UP000229749">
    <property type="component" value="Unassembled WGS sequence"/>
</dbReference>
<feature type="transmembrane region" description="Helical" evidence="1">
    <location>
        <begin position="240"/>
        <end position="260"/>
    </location>
</feature>
<keyword evidence="1" id="KW-0472">Membrane</keyword>
<dbReference type="EMBL" id="PFWS01000046">
    <property type="protein sequence ID" value="PJA47150.1"/>
    <property type="molecule type" value="Genomic_DNA"/>
</dbReference>
<proteinExistence type="predicted"/>
<organism evidence="3 4">
    <name type="scientific">Candidatus Uhrbacteria bacterium CG_4_9_14_3_um_filter_36_7</name>
    <dbReference type="NCBI Taxonomy" id="1975033"/>
    <lineage>
        <taxon>Bacteria</taxon>
        <taxon>Candidatus Uhriibacteriota</taxon>
    </lineage>
</organism>
<feature type="transmembrane region" description="Helical" evidence="1">
    <location>
        <begin position="272"/>
        <end position="292"/>
    </location>
</feature>
<gene>
    <name evidence="3" type="ORF">CO172_02950</name>
</gene>
<keyword evidence="2" id="KW-0732">Signal</keyword>
<evidence type="ECO:0000313" key="4">
    <source>
        <dbReference type="Proteomes" id="UP000229749"/>
    </source>
</evidence>
<reference evidence="4" key="1">
    <citation type="submission" date="2017-09" db="EMBL/GenBank/DDBJ databases">
        <title>Depth-based differentiation of microbial function through sediment-hosted aquifers and enrichment of novel symbionts in the deep terrestrial subsurface.</title>
        <authorList>
            <person name="Probst A.J."/>
            <person name="Ladd B."/>
            <person name="Jarett J.K."/>
            <person name="Geller-Mcgrath D.E."/>
            <person name="Sieber C.M.K."/>
            <person name="Emerson J.B."/>
            <person name="Anantharaman K."/>
            <person name="Thomas B.C."/>
            <person name="Malmstrom R."/>
            <person name="Stieglmeier M."/>
            <person name="Klingl A."/>
            <person name="Woyke T."/>
            <person name="Ryan C.M."/>
            <person name="Banfield J.F."/>
        </authorList>
    </citation>
    <scope>NUCLEOTIDE SEQUENCE [LARGE SCALE GENOMIC DNA]</scope>
</reference>
<evidence type="ECO:0000256" key="1">
    <source>
        <dbReference type="SAM" id="Phobius"/>
    </source>
</evidence>
<feature type="signal peptide" evidence="2">
    <location>
        <begin position="1"/>
        <end position="24"/>
    </location>
</feature>
<feature type="transmembrane region" description="Helical" evidence="1">
    <location>
        <begin position="180"/>
        <end position="205"/>
    </location>
</feature>
<dbReference type="Pfam" id="PF13795">
    <property type="entry name" value="HupE_UreJ_2"/>
    <property type="match status" value="1"/>
</dbReference>
<keyword evidence="1" id="KW-1133">Transmembrane helix</keyword>
<dbReference type="AlphaFoldDB" id="A0A2M7XGY2"/>
<comment type="caution">
    <text evidence="3">The sequence shown here is derived from an EMBL/GenBank/DDBJ whole genome shotgun (WGS) entry which is preliminary data.</text>
</comment>
<evidence type="ECO:0000256" key="2">
    <source>
        <dbReference type="SAM" id="SignalP"/>
    </source>
</evidence>
<feature type="chain" id="PRO_5014740644" description="HupE / UreJ protein" evidence="2">
    <location>
        <begin position="25"/>
        <end position="364"/>
    </location>
</feature>
<dbReference type="InterPro" id="IPR032809">
    <property type="entry name" value="Put_HupE_UreJ"/>
</dbReference>
<accession>A0A2M7XGY2</accession>
<feature type="transmembrane region" description="Helical" evidence="1">
    <location>
        <begin position="304"/>
        <end position="327"/>
    </location>
</feature>
<sequence>MFCKFLFYIFSISIFFLSSQPVFAHVLVYGAIKTELKIQDQTIQLQTTIPKTIASGLNLNKDGEFLFFERQFANKFLINQNGVICHFNLLSFDTFSTPDTSFFEGIFNCPQKIDSIESLTIESRIFSEYFERFDHFVIIILETNQWQLIFSQNKYNFPADVTPSLLDSWINRLFSVSREFIWLGVKHIWIGYDHILFLLSIILILRSTKEMFVLVTSFTIAHSITLILAGFQIVTIPSQVVEILIALSIVYIALRNINLLRQNKYLIHLSKHWMITFGFGLVHGLGFASVLMETSIPSGLFIPALLMFNLGVELGQVSILVITIPLLRCIYNHPLQKSLFIIFSSVIFIFALFWFFERIFVLWR</sequence>
<evidence type="ECO:0000313" key="3">
    <source>
        <dbReference type="EMBL" id="PJA47150.1"/>
    </source>
</evidence>
<evidence type="ECO:0008006" key="5">
    <source>
        <dbReference type="Google" id="ProtNLM"/>
    </source>
</evidence>